<evidence type="ECO:0000313" key="1">
    <source>
        <dbReference type="EMBL" id="KKN75173.1"/>
    </source>
</evidence>
<reference evidence="1" key="1">
    <citation type="journal article" date="2015" name="Nature">
        <title>Complex archaea that bridge the gap between prokaryotes and eukaryotes.</title>
        <authorList>
            <person name="Spang A."/>
            <person name="Saw J.H."/>
            <person name="Jorgensen S.L."/>
            <person name="Zaremba-Niedzwiedzka K."/>
            <person name="Martijn J."/>
            <person name="Lind A.E."/>
            <person name="van Eijk R."/>
            <person name="Schleper C."/>
            <person name="Guy L."/>
            <person name="Ettema T.J."/>
        </authorList>
    </citation>
    <scope>NUCLEOTIDE SEQUENCE</scope>
</reference>
<accession>A0A0F9WAK6</accession>
<comment type="caution">
    <text evidence="1">The sequence shown here is derived from an EMBL/GenBank/DDBJ whole genome shotgun (WGS) entry which is preliminary data.</text>
</comment>
<gene>
    <name evidence="1" type="ORF">LCGC14_0383320</name>
</gene>
<dbReference type="EMBL" id="LAZR01000314">
    <property type="protein sequence ID" value="KKN75173.1"/>
    <property type="molecule type" value="Genomic_DNA"/>
</dbReference>
<dbReference type="AlphaFoldDB" id="A0A0F9WAK6"/>
<protein>
    <submittedName>
        <fullName evidence="1">Uncharacterized protein</fullName>
    </submittedName>
</protein>
<organism evidence="1">
    <name type="scientific">marine sediment metagenome</name>
    <dbReference type="NCBI Taxonomy" id="412755"/>
    <lineage>
        <taxon>unclassified sequences</taxon>
        <taxon>metagenomes</taxon>
        <taxon>ecological metagenomes</taxon>
    </lineage>
</organism>
<proteinExistence type="predicted"/>
<sequence>MRDKTDWTKPLDMDDDLCVECGDTSACFEGIKQNIEHEGFVLTLTCSSYTISNEHTKD</sequence>
<name>A0A0F9WAK6_9ZZZZ</name>